<dbReference type="PROSITE" id="PS00690">
    <property type="entry name" value="DEAH_ATP_HELICASE"/>
    <property type="match status" value="1"/>
</dbReference>
<evidence type="ECO:0000256" key="2">
    <source>
        <dbReference type="ARBA" id="ARBA00022801"/>
    </source>
</evidence>
<dbReference type="AlphaFoldDB" id="A0A6C0J2L4"/>
<dbReference type="InterPro" id="IPR033469">
    <property type="entry name" value="CYTH-like_dom_sf"/>
</dbReference>
<accession>A0A6C0J2L4</accession>
<evidence type="ECO:0000313" key="6">
    <source>
        <dbReference type="EMBL" id="QHT99109.1"/>
    </source>
</evidence>
<dbReference type="GO" id="GO:0140818">
    <property type="term" value="F:mRNA 5'-triphosphate monophosphatase activity"/>
    <property type="evidence" value="ECO:0007669"/>
    <property type="project" value="UniProtKB-EC"/>
</dbReference>
<keyword evidence="2" id="KW-0378">Hydrolase</keyword>
<reference evidence="6" key="1">
    <citation type="journal article" date="2020" name="Nature">
        <title>Giant virus diversity and host interactions through global metagenomics.</title>
        <authorList>
            <person name="Schulz F."/>
            <person name="Roux S."/>
            <person name="Paez-Espino D."/>
            <person name="Jungbluth S."/>
            <person name="Walsh D.A."/>
            <person name="Denef V.J."/>
            <person name="McMahon K.D."/>
            <person name="Konstantinidis K.T."/>
            <person name="Eloe-Fadrosh E.A."/>
            <person name="Kyrpides N.C."/>
            <person name="Woyke T."/>
        </authorList>
    </citation>
    <scope>NUCLEOTIDE SEQUENCE</scope>
    <source>
        <strain evidence="6">GVMAG-M-3300025695-21</strain>
    </source>
</reference>
<evidence type="ECO:0000256" key="3">
    <source>
        <dbReference type="ARBA" id="ARBA00035028"/>
    </source>
</evidence>
<dbReference type="PANTHER" id="PTHR45766">
    <property type="entry name" value="DNA ANNEALING HELICASE AND ENDONUCLEASE ZRANB3 FAMILY MEMBER"/>
    <property type="match status" value="1"/>
</dbReference>
<dbReference type="GO" id="GO:0031297">
    <property type="term" value="P:replication fork processing"/>
    <property type="evidence" value="ECO:0007669"/>
    <property type="project" value="TreeGrafter"/>
</dbReference>
<dbReference type="InterPro" id="IPR014001">
    <property type="entry name" value="Helicase_ATP-bd"/>
</dbReference>
<name>A0A6C0J2L4_9ZZZZ</name>
<dbReference type="Gene3D" id="3.20.100.10">
    <property type="entry name" value="mRNA triphosphatase Cet1-like"/>
    <property type="match status" value="1"/>
</dbReference>
<dbReference type="PROSITE" id="PS51192">
    <property type="entry name" value="HELICASE_ATP_BIND_1"/>
    <property type="match status" value="1"/>
</dbReference>
<feature type="domain" description="Helicase ATP-binding" evidence="5">
    <location>
        <begin position="67"/>
        <end position="297"/>
    </location>
</feature>
<protein>
    <recommendedName>
        <fullName evidence="3">mRNA 5'-phosphatase</fullName>
        <ecNumber evidence="3">3.6.1.74</ecNumber>
    </recommendedName>
</protein>
<evidence type="ECO:0000259" key="5">
    <source>
        <dbReference type="PROSITE" id="PS51192"/>
    </source>
</evidence>
<dbReference type="PANTHER" id="PTHR45766:SF6">
    <property type="entry name" value="SWI_SNF-RELATED MATRIX-ASSOCIATED ACTIN-DEPENDENT REGULATOR OF CHROMATIN SUBFAMILY A-LIKE PROTEIN 1"/>
    <property type="match status" value="1"/>
</dbReference>
<dbReference type="SUPFAM" id="SSF55154">
    <property type="entry name" value="CYTH-like phosphatases"/>
    <property type="match status" value="1"/>
</dbReference>
<evidence type="ECO:0000256" key="4">
    <source>
        <dbReference type="ARBA" id="ARBA00047740"/>
    </source>
</evidence>
<dbReference type="CDD" id="cd18785">
    <property type="entry name" value="SF2_C"/>
    <property type="match status" value="1"/>
</dbReference>
<dbReference type="GO" id="GO:0004651">
    <property type="term" value="F:polynucleotide 5'-phosphatase activity"/>
    <property type="evidence" value="ECO:0007669"/>
    <property type="project" value="InterPro"/>
</dbReference>
<dbReference type="InterPro" id="IPR002464">
    <property type="entry name" value="DNA/RNA_helicase_DEAH_CS"/>
</dbReference>
<dbReference type="GO" id="GO:0006397">
    <property type="term" value="P:mRNA processing"/>
    <property type="evidence" value="ECO:0007669"/>
    <property type="project" value="UniProtKB-KW"/>
</dbReference>
<organism evidence="6">
    <name type="scientific">viral metagenome</name>
    <dbReference type="NCBI Taxonomy" id="1070528"/>
    <lineage>
        <taxon>unclassified sequences</taxon>
        <taxon>metagenomes</taxon>
        <taxon>organismal metagenomes</taxon>
    </lineage>
</organism>
<keyword evidence="1" id="KW-0507">mRNA processing</keyword>
<dbReference type="SMART" id="SM00487">
    <property type="entry name" value="DEXDc"/>
    <property type="match status" value="1"/>
</dbReference>
<dbReference type="GO" id="GO:0006281">
    <property type="term" value="P:DNA repair"/>
    <property type="evidence" value="ECO:0007669"/>
    <property type="project" value="TreeGrafter"/>
</dbReference>
<dbReference type="Gene3D" id="3.40.50.300">
    <property type="entry name" value="P-loop containing nucleotide triphosphate hydrolases"/>
    <property type="match status" value="2"/>
</dbReference>
<sequence length="1153" mass="133255">MNLEVKPKNWILPNRIGYNKEVYETFNPSKYPFKQESAVCKCTSESCEIDSKAISLFPQQRIIRDYMQFDSPYRGILLYHELGSGKTAASIATAEGYINKKKVFIITPASLSQNYENELINVSKLGLDLKKSWTLLSISKTNTNAIKKINEYGIKSKFIKFNKGVGLVWIPLYKNDIEDSITVKNNIKYSSMISEDKTSIDETISHIIRNRYSFINYNGLTQKKIDELGKDSFNDSFIVIDEVHNFISRVVNGSKLARAIYDLLMTSKNIKMVLLSGTPIINNPYEIASLINLIRGPMKIYDFSISVKKGVILSNTEIIQNLINSDLYDMVDEVYYLENKIFLMLLPDGFKKNKKSNDVHIHKNKWGMTESVLIDKITASLKKIKGIGNTIKKSSKSYYALPNSREEFDKYFIDDTDKDKLIAKNIDLFKRRILGTLSFYRTSGTELFPDVLPRVVRHLDMTNHQLSKYIQVRNKEMRMDEVKKKFNRGAKGGDDKSSVYRAFSRMVCNFAFPENIERVYPADIRKVINIELGVNNDDLLEDKEVDKKELSDKINKKTHNDYTNHLNELLEELVDGNYLDRDNLKKLYSPKYAQMLEDIETCPGSALIYSQFRVIEGLGIFSEVLKKAGYAEIVITKEEGVGYVIEDLEVFDKKYDNKRYVVFNSDRVKTNILMNIFNGDFSLLPDIIQEQLPKDKDQLYGKLVKLMMITQSGAEGISLKNVRRVLIMEYFWNAVRINQVIGRAVRTCSHQKLPKEDQNVGIFIYIMKLNKKQLDNNPTLRKKDNELTTDEHILELANNKESLINIFMNLLKSASMDCIINAIQNKPLENGYKCYNWPINVNNNALSYTADIKQDDKIQKHQKLQKLRSNKGIVVSKDGKKYAVIDNKLYDYFSYINTGVLLPVSKNKSIKKVINIPKIDSFIKEDDLRIFSNKIKKILKNLKITNEAEISIKIPSLEIFNNISEFLKKRKNKISDELLLDIAYGYKKNASYRITINGSDTINKILSNISNIKNNNVFSTLLSYIKQDNISIIDKIRKKVIDDTDNDIRFRLSEENQVDDKKLEELQKLNTNKISFRLKDRQSLLLFEDNIIKISTELTLVKTSKNIKNINNGNITYELEVEILFKKDIKKLDKKYITIFIEEVNNLLKKLNN</sequence>
<evidence type="ECO:0000256" key="1">
    <source>
        <dbReference type="ARBA" id="ARBA00022664"/>
    </source>
</evidence>
<dbReference type="InterPro" id="IPR027417">
    <property type="entry name" value="P-loop_NTPase"/>
</dbReference>
<dbReference type="InterPro" id="IPR037009">
    <property type="entry name" value="mRNA_triPase_Cet1_sf"/>
</dbReference>
<dbReference type="GO" id="GO:0005524">
    <property type="term" value="F:ATP binding"/>
    <property type="evidence" value="ECO:0007669"/>
    <property type="project" value="InterPro"/>
</dbReference>
<dbReference type="EC" id="3.6.1.74" evidence="3"/>
<dbReference type="SUPFAM" id="SSF52540">
    <property type="entry name" value="P-loop containing nucleoside triphosphate hydrolases"/>
    <property type="match status" value="2"/>
</dbReference>
<proteinExistence type="predicted"/>
<dbReference type="InterPro" id="IPR000330">
    <property type="entry name" value="SNF2_N"/>
</dbReference>
<dbReference type="EMBL" id="MN740302">
    <property type="protein sequence ID" value="QHT99109.1"/>
    <property type="molecule type" value="Genomic_DNA"/>
</dbReference>
<dbReference type="Pfam" id="PF00271">
    <property type="entry name" value="Helicase_C"/>
    <property type="match status" value="1"/>
</dbReference>
<dbReference type="Pfam" id="PF00176">
    <property type="entry name" value="SNF2-rel_dom"/>
    <property type="match status" value="1"/>
</dbReference>
<dbReference type="InterPro" id="IPR001650">
    <property type="entry name" value="Helicase_C-like"/>
</dbReference>
<comment type="catalytic activity">
    <reaction evidence="4">
        <text>a 5'-end triphospho-ribonucleoside in mRNA + H2O = a 5'-end diphospho-ribonucleoside in mRNA + phosphate + H(+)</text>
        <dbReference type="Rhea" id="RHEA:67004"/>
        <dbReference type="Rhea" id="RHEA-COMP:17164"/>
        <dbReference type="Rhea" id="RHEA-COMP:17165"/>
        <dbReference type="ChEBI" id="CHEBI:15377"/>
        <dbReference type="ChEBI" id="CHEBI:15378"/>
        <dbReference type="ChEBI" id="CHEBI:43474"/>
        <dbReference type="ChEBI" id="CHEBI:167616"/>
        <dbReference type="ChEBI" id="CHEBI:167618"/>
        <dbReference type="EC" id="3.6.1.74"/>
    </reaction>
    <physiologicalReaction direction="left-to-right" evidence="4">
        <dbReference type="Rhea" id="RHEA:67005"/>
    </physiologicalReaction>
</comment>